<sequence length="615" mass="68224">MRARPPWLLRLLGTYRRLSRPRAVAPSTVSPFLLGRALWAASRFTVAMSPELIQQFLQATVSGLHETQPPSVRISAVRAIWGYCDQLKVSESTAVLRPFLPSILDGLIHLAAQFSAEVLNLVMETLCVVCTVDPEFTASVESRVCPFTIAVFLKHSSDPVVASLSQDVFKELSQIEACQGPMQTRLIPTLTAIDILTTVVRSTKPPLSQLLICQAFPAVAQCTLRTDDNATMQNGGECLRAYVSVTLEQVAQWRDEQGHSGLWYVMQVVSQLLDPRTSEFTAAFVGRLVSTLIARAGRELGESLDQILRAVLSKMQQAETLSVMQSLIMVFAHLVHTQLEPLLEFLCSLPGPTGKPALEFVMAEWTSRQHLFYGQYEGKVSSVALCKLLQHGITADDRRLQDIRVKGEELHSPDEGVRTRSKSAKNPERWTNIPLLVKILKLIINELSSVMEANAARQAAPAEWNQDDANDMWEDQDEEDEEEEDGLAGQLLSDILATSKYGECGRQPGTRGARRRGCPRRAAPGLLCPLSSASQVTLPHPGLLLPRPGRVSAEEDYYEDDEEDDPDALTDPLYQLDLQAYLTDFLCQFAQQPCYVMFSGHLNDSERRVLQAIGI</sequence>
<dbReference type="GO" id="GO:0005635">
    <property type="term" value="C:nuclear envelope"/>
    <property type="evidence" value="ECO:0007669"/>
    <property type="project" value="TreeGrafter"/>
</dbReference>
<dbReference type="PANTHER" id="PTHR10997">
    <property type="entry name" value="IMPORTIN-7, 8, 11"/>
    <property type="match status" value="1"/>
</dbReference>
<dbReference type="SUPFAM" id="SSF48371">
    <property type="entry name" value="ARM repeat"/>
    <property type="match status" value="1"/>
</dbReference>
<feature type="region of interest" description="Disordered" evidence="1">
    <location>
        <begin position="406"/>
        <end position="425"/>
    </location>
</feature>
<dbReference type="PANTHER" id="PTHR10997:SF9">
    <property type="entry name" value="IMPORTIN-9"/>
    <property type="match status" value="1"/>
</dbReference>
<dbReference type="AlphaFoldDB" id="A0A8C2SDS3"/>
<feature type="region of interest" description="Disordered" evidence="1">
    <location>
        <begin position="458"/>
        <end position="487"/>
    </location>
</feature>
<dbReference type="Gene3D" id="1.25.10.10">
    <property type="entry name" value="Leucine-rich Repeat Variant"/>
    <property type="match status" value="1"/>
</dbReference>
<dbReference type="Ensembl" id="ENSCHIT00010057867.1">
    <property type="protein sequence ID" value="ENSCHIP00010041543.1"/>
    <property type="gene ID" value="ENSCHIG00010030409.1"/>
</dbReference>
<evidence type="ECO:0000259" key="2">
    <source>
        <dbReference type="Pfam" id="PF25758"/>
    </source>
</evidence>
<organism evidence="3">
    <name type="scientific">Capra hircus</name>
    <name type="common">Goat</name>
    <dbReference type="NCBI Taxonomy" id="9925"/>
    <lineage>
        <taxon>Eukaryota</taxon>
        <taxon>Metazoa</taxon>
        <taxon>Chordata</taxon>
        <taxon>Craniata</taxon>
        <taxon>Vertebrata</taxon>
        <taxon>Euteleostomi</taxon>
        <taxon>Mammalia</taxon>
        <taxon>Eutheria</taxon>
        <taxon>Laurasiatheria</taxon>
        <taxon>Artiodactyla</taxon>
        <taxon>Ruminantia</taxon>
        <taxon>Pecora</taxon>
        <taxon>Bovidae</taxon>
        <taxon>Caprinae</taxon>
        <taxon>Capra</taxon>
    </lineage>
</organism>
<name>A0A8C2SDS3_CAPHI</name>
<reference evidence="3" key="2">
    <citation type="submission" date="2025-08" db="UniProtKB">
        <authorList>
            <consortium name="Ensembl"/>
        </authorList>
    </citation>
    <scope>IDENTIFICATION</scope>
</reference>
<feature type="compositionally biased region" description="Acidic residues" evidence="1">
    <location>
        <begin position="554"/>
        <end position="568"/>
    </location>
</feature>
<reference evidence="3" key="1">
    <citation type="submission" date="2019-03" db="EMBL/GenBank/DDBJ databases">
        <title>Genome sequencing and reference-guided assembly of Black Bengal Goat (Capra hircus).</title>
        <authorList>
            <person name="Siddiki A.Z."/>
            <person name="Baten A."/>
            <person name="Billah M."/>
            <person name="Alam M.A.U."/>
            <person name="Shawrob K.S.M."/>
            <person name="Saha S."/>
            <person name="Chowdhury M."/>
            <person name="Rahman A.H."/>
            <person name="Stear M."/>
            <person name="Miah G."/>
            <person name="Das G.B."/>
            <person name="Hossain M.M."/>
            <person name="Kumkum M."/>
            <person name="Islam M.S."/>
            <person name="Mollah A.M."/>
            <person name="Ahsan A."/>
            <person name="Tusar F."/>
            <person name="Khan M.K.I."/>
        </authorList>
    </citation>
    <scope>NUCLEOTIDE SEQUENCE [LARGE SCALE GENOMIC DNA]</scope>
</reference>
<protein>
    <recommendedName>
        <fullName evidence="2">Importin-7/11-like TPR repeats domain-containing protein</fullName>
    </recommendedName>
</protein>
<dbReference type="Pfam" id="PF25758">
    <property type="entry name" value="TPR_IPO11"/>
    <property type="match status" value="1"/>
</dbReference>
<dbReference type="GO" id="GO:0006606">
    <property type="term" value="P:protein import into nucleus"/>
    <property type="evidence" value="ECO:0007669"/>
    <property type="project" value="TreeGrafter"/>
</dbReference>
<evidence type="ECO:0000256" key="1">
    <source>
        <dbReference type="SAM" id="MobiDB-lite"/>
    </source>
</evidence>
<dbReference type="InterPro" id="IPR058669">
    <property type="entry name" value="TPR_IPO7/11-like"/>
</dbReference>
<feature type="compositionally biased region" description="Acidic residues" evidence="1">
    <location>
        <begin position="465"/>
        <end position="486"/>
    </location>
</feature>
<evidence type="ECO:0000313" key="3">
    <source>
        <dbReference type="Ensembl" id="ENSCHIP00010041543.1"/>
    </source>
</evidence>
<dbReference type="GO" id="GO:0005829">
    <property type="term" value="C:cytosol"/>
    <property type="evidence" value="ECO:0007669"/>
    <property type="project" value="TreeGrafter"/>
</dbReference>
<dbReference type="InterPro" id="IPR011989">
    <property type="entry name" value="ARM-like"/>
</dbReference>
<dbReference type="InterPro" id="IPR016024">
    <property type="entry name" value="ARM-type_fold"/>
</dbReference>
<proteinExistence type="predicted"/>
<feature type="compositionally biased region" description="Low complexity" evidence="1">
    <location>
        <begin position="539"/>
        <end position="550"/>
    </location>
</feature>
<feature type="region of interest" description="Disordered" evidence="1">
    <location>
        <begin position="539"/>
        <end position="568"/>
    </location>
</feature>
<feature type="domain" description="Importin-7/11-like TPR repeats" evidence="2">
    <location>
        <begin position="192"/>
        <end position="403"/>
    </location>
</feature>
<accession>A0A8C2SDS3</accession>
<feature type="compositionally biased region" description="Basic and acidic residues" evidence="1">
    <location>
        <begin position="406"/>
        <end position="418"/>
    </location>
</feature>